<name>A0A4R8AC03_9FIRM</name>
<evidence type="ECO:0000313" key="2">
    <source>
        <dbReference type="EMBL" id="TDW26020.1"/>
    </source>
</evidence>
<dbReference type="PANTHER" id="PTHR18964">
    <property type="entry name" value="ROK (REPRESSOR, ORF, KINASE) FAMILY"/>
    <property type="match status" value="1"/>
</dbReference>
<dbReference type="EMBL" id="SODD01000002">
    <property type="protein sequence ID" value="TDW26020.1"/>
    <property type="molecule type" value="Genomic_DNA"/>
</dbReference>
<dbReference type="Pfam" id="PF00480">
    <property type="entry name" value="ROK"/>
    <property type="match status" value="1"/>
</dbReference>
<reference evidence="2 3" key="1">
    <citation type="submission" date="2019-03" db="EMBL/GenBank/DDBJ databases">
        <title>Genomic Encyclopedia of Type Strains, Phase IV (KMG-IV): sequencing the most valuable type-strain genomes for metagenomic binning, comparative biology and taxonomic classification.</title>
        <authorList>
            <person name="Goeker M."/>
        </authorList>
    </citation>
    <scope>NUCLEOTIDE SEQUENCE [LARGE SCALE GENOMIC DNA]</scope>
    <source>
        <strain evidence="2 3">DSM 28867</strain>
    </source>
</reference>
<dbReference type="SUPFAM" id="SSF53067">
    <property type="entry name" value="Actin-like ATPase domain"/>
    <property type="match status" value="1"/>
</dbReference>
<keyword evidence="2" id="KW-0418">Kinase</keyword>
<comment type="caution">
    <text evidence="2">The sequence shown here is derived from an EMBL/GenBank/DDBJ whole genome shotgun (WGS) entry which is preliminary data.</text>
</comment>
<keyword evidence="2" id="KW-0808">Transferase</keyword>
<evidence type="ECO:0000256" key="1">
    <source>
        <dbReference type="ARBA" id="ARBA00006479"/>
    </source>
</evidence>
<protein>
    <submittedName>
        <fullName evidence="2">Putative NBD/HSP70 family sugar kinase</fullName>
    </submittedName>
</protein>
<proteinExistence type="inferred from homology"/>
<dbReference type="GO" id="GO:0016301">
    <property type="term" value="F:kinase activity"/>
    <property type="evidence" value="ECO:0007669"/>
    <property type="project" value="UniProtKB-KW"/>
</dbReference>
<dbReference type="Proteomes" id="UP000294743">
    <property type="component" value="Unassembled WGS sequence"/>
</dbReference>
<dbReference type="Gene3D" id="3.30.420.40">
    <property type="match status" value="2"/>
</dbReference>
<dbReference type="RefSeq" id="WP_134167571.1">
    <property type="nucleotide sequence ID" value="NZ_SODD01000002.1"/>
</dbReference>
<dbReference type="PANTHER" id="PTHR18964:SF149">
    <property type="entry name" value="BIFUNCTIONAL UDP-N-ACETYLGLUCOSAMINE 2-EPIMERASE_N-ACETYLMANNOSAMINE KINASE"/>
    <property type="match status" value="1"/>
</dbReference>
<dbReference type="OrthoDB" id="9795247at2"/>
<accession>A0A4R8AC03</accession>
<sequence>MNVLAIDIGGTFVKYGLVDDNNQLVHTWKKETKACKSADEFYDDICSGFDCEYGLVGISAPGVLSDDGVVTTKAGGNAIIMYQTNVTNEIAKRLQKPVATINDAKAAGYCESQIGNGKGAKSSAYFIIGTGIGGCLCDDRGVITGFDGAAGELSNLPVGINEKTNEIEVLVEHAGVPGLIQKYNALDNEDVKYGKDVSEQFIAKNPYAIQAVEWWCANITLGLHAINVVYNPEVICIGGGISEAPWFLDTLLDVYNNKVSFHFKSAFHPTITTCKFHNDANLLGAAIFVRNYVC</sequence>
<dbReference type="CDD" id="cd24152">
    <property type="entry name" value="ASKHA_NBD_ROK-like"/>
    <property type="match status" value="1"/>
</dbReference>
<evidence type="ECO:0000313" key="3">
    <source>
        <dbReference type="Proteomes" id="UP000294743"/>
    </source>
</evidence>
<dbReference type="InterPro" id="IPR043129">
    <property type="entry name" value="ATPase_NBD"/>
</dbReference>
<dbReference type="AlphaFoldDB" id="A0A4R8AC03"/>
<keyword evidence="3" id="KW-1185">Reference proteome</keyword>
<organism evidence="2 3">
    <name type="scientific">Breznakia blatticola</name>
    <dbReference type="NCBI Taxonomy" id="1754012"/>
    <lineage>
        <taxon>Bacteria</taxon>
        <taxon>Bacillati</taxon>
        <taxon>Bacillota</taxon>
        <taxon>Erysipelotrichia</taxon>
        <taxon>Erysipelotrichales</taxon>
        <taxon>Erysipelotrichaceae</taxon>
        <taxon>Breznakia</taxon>
    </lineage>
</organism>
<comment type="similarity">
    <text evidence="1">Belongs to the ROK (NagC/XylR) family.</text>
</comment>
<gene>
    <name evidence="2" type="ORF">EDD63_10241</name>
</gene>
<dbReference type="InterPro" id="IPR000600">
    <property type="entry name" value="ROK"/>
</dbReference>